<evidence type="ECO:0000256" key="1">
    <source>
        <dbReference type="SAM" id="MobiDB-lite"/>
    </source>
</evidence>
<dbReference type="AlphaFoldDB" id="A0A225WK09"/>
<organism evidence="2 3">
    <name type="scientific">Phytophthora megakarya</name>
    <dbReference type="NCBI Taxonomy" id="4795"/>
    <lineage>
        <taxon>Eukaryota</taxon>
        <taxon>Sar</taxon>
        <taxon>Stramenopiles</taxon>
        <taxon>Oomycota</taxon>
        <taxon>Peronosporomycetes</taxon>
        <taxon>Peronosporales</taxon>
        <taxon>Peronosporaceae</taxon>
        <taxon>Phytophthora</taxon>
    </lineage>
</organism>
<accession>A0A225WK09</accession>
<dbReference type="EMBL" id="NBNE01000750">
    <property type="protein sequence ID" value="OWZ17459.1"/>
    <property type="molecule type" value="Genomic_DNA"/>
</dbReference>
<feature type="region of interest" description="Disordered" evidence="1">
    <location>
        <begin position="39"/>
        <end position="66"/>
    </location>
</feature>
<reference evidence="3" key="1">
    <citation type="submission" date="2017-03" db="EMBL/GenBank/DDBJ databases">
        <title>Phytopthora megakarya and P. palmivora, two closely related causual agents of cacao black pod achieved similar genome size and gene model numbers by different mechanisms.</title>
        <authorList>
            <person name="Ali S."/>
            <person name="Shao J."/>
            <person name="Larry D.J."/>
            <person name="Kronmiller B."/>
            <person name="Shen D."/>
            <person name="Strem M.D."/>
            <person name="Melnick R.L."/>
            <person name="Guiltinan M.J."/>
            <person name="Tyler B.M."/>
            <person name="Meinhardt L.W."/>
            <person name="Bailey B.A."/>
        </authorList>
    </citation>
    <scope>NUCLEOTIDE SEQUENCE [LARGE SCALE GENOMIC DNA]</scope>
    <source>
        <strain evidence="3">zdho120</strain>
    </source>
</reference>
<keyword evidence="2" id="KW-0378">Hydrolase</keyword>
<evidence type="ECO:0000313" key="3">
    <source>
        <dbReference type="Proteomes" id="UP000198211"/>
    </source>
</evidence>
<gene>
    <name evidence="2" type="ORF">PHMEG_0008599</name>
</gene>
<proteinExistence type="predicted"/>
<keyword evidence="2" id="KW-0645">Protease</keyword>
<keyword evidence="3" id="KW-1185">Reference proteome</keyword>
<dbReference type="GO" id="GO:0008233">
    <property type="term" value="F:peptidase activity"/>
    <property type="evidence" value="ECO:0007669"/>
    <property type="project" value="UniProtKB-KW"/>
</dbReference>
<sequence length="122" mass="13313">MNEFGEGAVVHQSFLEANRDWHMEKLLHISSVCTQRVLTSSGRRGPNQSNTSATDGSQELGCKSGSLGVIPTSQPPVFQNSYDQPAGKRFGKLKDSVDSSMSMAGCVNTLVAFDRRKKTDYI</sequence>
<dbReference type="GO" id="GO:0006508">
    <property type="term" value="P:proteolysis"/>
    <property type="evidence" value="ECO:0007669"/>
    <property type="project" value="UniProtKB-KW"/>
</dbReference>
<protein>
    <submittedName>
        <fullName evidence="2">Cysteine protease</fullName>
    </submittedName>
</protein>
<comment type="caution">
    <text evidence="2">The sequence shown here is derived from an EMBL/GenBank/DDBJ whole genome shotgun (WGS) entry which is preliminary data.</text>
</comment>
<evidence type="ECO:0000313" key="2">
    <source>
        <dbReference type="EMBL" id="OWZ17459.1"/>
    </source>
</evidence>
<feature type="compositionally biased region" description="Polar residues" evidence="1">
    <location>
        <begin position="39"/>
        <end position="57"/>
    </location>
</feature>
<dbReference type="OrthoDB" id="124789at2759"/>
<dbReference type="Proteomes" id="UP000198211">
    <property type="component" value="Unassembled WGS sequence"/>
</dbReference>
<name>A0A225WK09_9STRA</name>